<organism evidence="3 4">
    <name type="scientific">Bradyrhizobium diversitatis</name>
    <dbReference type="NCBI Taxonomy" id="2755406"/>
    <lineage>
        <taxon>Bacteria</taxon>
        <taxon>Pseudomonadati</taxon>
        <taxon>Pseudomonadota</taxon>
        <taxon>Alphaproteobacteria</taxon>
        <taxon>Hyphomicrobiales</taxon>
        <taxon>Nitrobacteraceae</taxon>
        <taxon>Bradyrhizobium</taxon>
    </lineage>
</organism>
<proteinExistence type="inferred from homology"/>
<dbReference type="InterPro" id="IPR032466">
    <property type="entry name" value="Metal_Hydrolase"/>
</dbReference>
<evidence type="ECO:0000256" key="1">
    <source>
        <dbReference type="ARBA" id="ARBA00038310"/>
    </source>
</evidence>
<comment type="caution">
    <text evidence="3">The sequence shown here is derived from an EMBL/GenBank/DDBJ whole genome shotgun (WGS) entry which is preliminary data.</text>
</comment>
<accession>A0ABS0NYK4</accession>
<gene>
    <name evidence="3" type="ORF">H1B27_07285</name>
</gene>
<dbReference type="PANTHER" id="PTHR43569:SF1">
    <property type="entry name" value="BLL3371 PROTEIN"/>
    <property type="match status" value="1"/>
</dbReference>
<dbReference type="InterPro" id="IPR006680">
    <property type="entry name" value="Amidohydro-rel"/>
</dbReference>
<dbReference type="Gene3D" id="3.20.20.140">
    <property type="entry name" value="Metal-dependent hydrolases"/>
    <property type="match status" value="1"/>
</dbReference>
<comment type="similarity">
    <text evidence="1">Belongs to the metallo-dependent hydrolases superfamily.</text>
</comment>
<dbReference type="RefSeq" id="WP_197965516.1">
    <property type="nucleotide sequence ID" value="NZ_JACEGD010000006.1"/>
</dbReference>
<feature type="domain" description="Amidohydrolase-related" evidence="2">
    <location>
        <begin position="5"/>
        <end position="294"/>
    </location>
</feature>
<sequence length="294" mass="33420">MNGIVDGHHHIWRQADLPWLTGPMQPRIFGPYEPIRRDYPIQEYLDDLKGSDVTRSVYVQTNWANDRFEDEAAWVQQTADEHGWPHAIVAYANFAVDDVRPQLDRLKRYPLLRGVRMQLHWHENPLYRFAARSDLCADPMIRRNVARLADYGWSFDLQVFTPQMPEAAELADACPKVTFILQHAGMLEDLSPSGRNAWRAGMARLAACPNVVSKLSGLGTFIHRNDPAHIAAVLADTVAIFGAERCLFGSNFPIEKLWTSYRELVGAFRAAAAPFNAEQQDAVFRTTATRVYRL</sequence>
<dbReference type="Pfam" id="PF04909">
    <property type="entry name" value="Amidohydro_2"/>
    <property type="match status" value="1"/>
</dbReference>
<keyword evidence="4" id="KW-1185">Reference proteome</keyword>
<dbReference type="InterPro" id="IPR052350">
    <property type="entry name" value="Metallo-dep_Lactonases"/>
</dbReference>
<evidence type="ECO:0000259" key="2">
    <source>
        <dbReference type="Pfam" id="PF04909"/>
    </source>
</evidence>
<dbReference type="PANTHER" id="PTHR43569">
    <property type="entry name" value="AMIDOHYDROLASE"/>
    <property type="match status" value="1"/>
</dbReference>
<reference evidence="3 4" key="1">
    <citation type="submission" date="2020-07" db="EMBL/GenBank/DDBJ databases">
        <title>Bradyrhizobium diversity isolated from nodules of indigenous legumes of Western Australia.</title>
        <authorList>
            <person name="Klepa M.S."/>
        </authorList>
    </citation>
    <scope>NUCLEOTIDE SEQUENCE [LARGE SCALE GENOMIC DNA]</scope>
    <source>
        <strain evidence="3 4">CNPSo 4019</strain>
    </source>
</reference>
<dbReference type="SUPFAM" id="SSF51556">
    <property type="entry name" value="Metallo-dependent hydrolases"/>
    <property type="match status" value="1"/>
</dbReference>
<dbReference type="EMBL" id="JACEGD010000006">
    <property type="protein sequence ID" value="MBH5386089.1"/>
    <property type="molecule type" value="Genomic_DNA"/>
</dbReference>
<evidence type="ECO:0000313" key="3">
    <source>
        <dbReference type="EMBL" id="MBH5386089.1"/>
    </source>
</evidence>
<evidence type="ECO:0000313" key="4">
    <source>
        <dbReference type="Proteomes" id="UP001194539"/>
    </source>
</evidence>
<name>A0ABS0NYK4_9BRAD</name>
<protein>
    <submittedName>
        <fullName evidence="3">Amidohydrolase family protein</fullName>
    </submittedName>
</protein>
<dbReference type="Proteomes" id="UP001194539">
    <property type="component" value="Unassembled WGS sequence"/>
</dbReference>